<keyword evidence="2" id="KW-1185">Reference proteome</keyword>
<sequence>MDTRLKYKEHIARAASKGLEAAMELRRLRGLSPATARQLFTSTVAPVNIGPISRVQRVGAQAIVGTFLTIATSVAEAEAHIATVQHRLWRRAAKMWTHMHTLPVTNPLRRSTAQIKKFRRYHRSPLYQVADALKNIEMETLETINPFTLAPWEERVQGDGQDLPETQTETGGVMRIAVSNSARNDMVGFGVAIEKQPPRYRKPRLKTFSSH</sequence>
<organism evidence="1 2">
    <name type="scientific">Penicillium camemberti (strain FM 013)</name>
    <dbReference type="NCBI Taxonomy" id="1429867"/>
    <lineage>
        <taxon>Eukaryota</taxon>
        <taxon>Fungi</taxon>
        <taxon>Dikarya</taxon>
        <taxon>Ascomycota</taxon>
        <taxon>Pezizomycotina</taxon>
        <taxon>Eurotiomycetes</taxon>
        <taxon>Eurotiomycetidae</taxon>
        <taxon>Eurotiales</taxon>
        <taxon>Aspergillaceae</taxon>
        <taxon>Penicillium</taxon>
    </lineage>
</organism>
<gene>
    <name evidence="1" type="ORF">PCAMFM013_S007g000182</name>
</gene>
<evidence type="ECO:0000313" key="1">
    <source>
        <dbReference type="EMBL" id="CRL22201.1"/>
    </source>
</evidence>
<dbReference type="STRING" id="1429867.A0A0G4P7A7"/>
<dbReference type="Proteomes" id="UP000053732">
    <property type="component" value="Unassembled WGS sequence"/>
</dbReference>
<name>A0A0G4P7A7_PENC3</name>
<accession>A0A0G4P7A7</accession>
<dbReference type="EMBL" id="HG793140">
    <property type="protein sequence ID" value="CRL22201.1"/>
    <property type="molecule type" value="Genomic_DNA"/>
</dbReference>
<reference evidence="1 2" key="1">
    <citation type="journal article" date="2014" name="Nat. Commun.">
        <title>Multiple recent horizontal transfers of a large genomic region in cheese making fungi.</title>
        <authorList>
            <person name="Cheeseman K."/>
            <person name="Ropars J."/>
            <person name="Renault P."/>
            <person name="Dupont J."/>
            <person name="Gouzy J."/>
            <person name="Branca A."/>
            <person name="Abraham A.L."/>
            <person name="Ceppi M."/>
            <person name="Conseiller E."/>
            <person name="Debuchy R."/>
            <person name="Malagnac F."/>
            <person name="Goarin A."/>
            <person name="Silar P."/>
            <person name="Lacoste S."/>
            <person name="Sallet E."/>
            <person name="Bensimon A."/>
            <person name="Giraud T."/>
            <person name="Brygoo Y."/>
        </authorList>
    </citation>
    <scope>NUCLEOTIDE SEQUENCE [LARGE SCALE GENOMIC DNA]</scope>
    <source>
        <strain evidence="2">FM 013</strain>
    </source>
</reference>
<dbReference type="AlphaFoldDB" id="A0A0G4P7A7"/>
<proteinExistence type="predicted"/>
<evidence type="ECO:0000313" key="2">
    <source>
        <dbReference type="Proteomes" id="UP000053732"/>
    </source>
</evidence>
<protein>
    <submittedName>
        <fullName evidence="1">Str. FM013</fullName>
    </submittedName>
</protein>